<dbReference type="InterPro" id="IPR050612">
    <property type="entry name" value="Prok_Mopterin_Oxidored"/>
</dbReference>
<evidence type="ECO:0000256" key="8">
    <source>
        <dbReference type="SAM" id="MobiDB-lite"/>
    </source>
</evidence>
<dbReference type="Pfam" id="PF01568">
    <property type="entry name" value="Molydop_binding"/>
    <property type="match status" value="1"/>
</dbReference>
<sequence length="795" mass="86381">MVTRTERVPTFCPLCVSRCGAMATVEDGRFIELTSDPAHPTGAAVCVKGKSAPRIVDHPDRLLYPVRRTNPKGASDPGWQRISWDEALDTVATRLTQIAGESGPESVVFASSSPSTTAVSDSVDWITRLRRGFGSPNFTCAMELCGWGRYLASTYTYGAPVPGAFMPDLERAGCILYWGYNPSVSRLVHATATAEALRRGAQLVVVDPRRAGLASKANRWLRVRPGTDAALALALIGVMLRRGWYDEEFVRRWTNAPHLVRTDTGRLLRADEVWPGAGAGLVAWDETAAGPVGYHPARRNYDVNVERLALNGEVRIATRDGEVACRPVLEMLLRHCTAMTLESAAAITGVDAADIERAAETLWTSRPVAFYTWSGLEQHSDTTQIIRAVNVLYALTGSLDAPGGNVLFSAVPTNPIDGVELLAPSQRAKAIGVQDRPLGPARFEFVTGEDFYTAALTGYPYRARALVDFGGNLVMAHGDSARGRDSLRALDFFVHADLFLSPTSESADIVLPVATPFEAEALRVGFEVSQPAQAHVQLRRPVAQRRGEARSDLEIVFALATRLGLGEHFWGGSIEDAFRHQLAPSGVTLEQLREQPRGVRVPLQTRHQKHAEQHDGVAHGFRTPSGLVELHSETLATHGYPALPTFEEPPVSPRSRPDLAGRYPLVLTCAKPLWFCESQHRQIPELRRALPDPQVELNPETAAGRGISAGDWVRIDTPHGSVRARARLNASLAPDVVCGQHGWWQGCAELGLPDEDPFADDGVNLNLVLRQTPSDAVSGSSPLRSSVCDVSPVRG</sequence>
<dbReference type="SUPFAM" id="SSF53706">
    <property type="entry name" value="Formate dehydrogenase/DMSO reductase, domains 1-3"/>
    <property type="match status" value="1"/>
</dbReference>
<evidence type="ECO:0000256" key="2">
    <source>
        <dbReference type="ARBA" id="ARBA00010312"/>
    </source>
</evidence>
<comment type="caution">
    <text evidence="10">The sequence shown here is derived from an EMBL/GenBank/DDBJ whole genome shotgun (WGS) entry which is preliminary data.</text>
</comment>
<dbReference type="RefSeq" id="WP_204918085.1">
    <property type="nucleotide sequence ID" value="NZ_BAAAQP010000003.1"/>
</dbReference>
<evidence type="ECO:0000259" key="9">
    <source>
        <dbReference type="PROSITE" id="PS51669"/>
    </source>
</evidence>
<dbReference type="Gene3D" id="3.30.2070.10">
    <property type="entry name" value="Formate dehydrogenase/DMSO reductase"/>
    <property type="match status" value="1"/>
</dbReference>
<evidence type="ECO:0000256" key="7">
    <source>
        <dbReference type="ARBA" id="ARBA00023014"/>
    </source>
</evidence>
<keyword evidence="5" id="KW-0560">Oxidoreductase</keyword>
<dbReference type="PROSITE" id="PS51669">
    <property type="entry name" value="4FE4S_MOW_BIS_MGD"/>
    <property type="match status" value="1"/>
</dbReference>
<dbReference type="Proteomes" id="UP000704762">
    <property type="component" value="Unassembled WGS sequence"/>
</dbReference>
<keyword evidence="7" id="KW-0411">Iron-sulfur</keyword>
<dbReference type="Gene3D" id="3.40.50.740">
    <property type="match status" value="1"/>
</dbReference>
<evidence type="ECO:0000256" key="3">
    <source>
        <dbReference type="ARBA" id="ARBA00022505"/>
    </source>
</evidence>
<evidence type="ECO:0000256" key="6">
    <source>
        <dbReference type="ARBA" id="ARBA00023004"/>
    </source>
</evidence>
<dbReference type="Pfam" id="PF00384">
    <property type="entry name" value="Molybdopterin"/>
    <property type="match status" value="1"/>
</dbReference>
<dbReference type="EMBL" id="JAFBCF010000001">
    <property type="protein sequence ID" value="MBM7799375.1"/>
    <property type="molecule type" value="Genomic_DNA"/>
</dbReference>
<dbReference type="InterPro" id="IPR006657">
    <property type="entry name" value="MoPterin_dinucl-bd_dom"/>
</dbReference>
<dbReference type="Gene3D" id="2.40.40.20">
    <property type="match status" value="1"/>
</dbReference>
<feature type="domain" description="4Fe-4S Mo/W bis-MGD-type" evidence="9">
    <location>
        <begin position="5"/>
        <end position="60"/>
    </location>
</feature>
<dbReference type="Gene3D" id="3.40.228.10">
    <property type="entry name" value="Dimethylsulfoxide Reductase, domain 2"/>
    <property type="match status" value="1"/>
</dbReference>
<dbReference type="InterPro" id="IPR009010">
    <property type="entry name" value="Asp_de-COase-like_dom_sf"/>
</dbReference>
<dbReference type="Gene3D" id="3.40.50.12440">
    <property type="match status" value="1"/>
</dbReference>
<keyword evidence="4" id="KW-0479">Metal-binding</keyword>
<reference evidence="10 11" key="1">
    <citation type="submission" date="2021-01" db="EMBL/GenBank/DDBJ databases">
        <title>Sequencing the genomes of 1000 actinobacteria strains.</title>
        <authorList>
            <person name="Klenk H.-P."/>
        </authorList>
    </citation>
    <scope>NUCLEOTIDE SEQUENCE [LARGE SCALE GENOMIC DNA]</scope>
    <source>
        <strain evidence="10 11">DSM 18662</strain>
    </source>
</reference>
<organism evidence="10 11">
    <name type="scientific">Microlunatus panaciterrae</name>
    <dbReference type="NCBI Taxonomy" id="400768"/>
    <lineage>
        <taxon>Bacteria</taxon>
        <taxon>Bacillati</taxon>
        <taxon>Actinomycetota</taxon>
        <taxon>Actinomycetes</taxon>
        <taxon>Propionibacteriales</taxon>
        <taxon>Propionibacteriaceae</taxon>
        <taxon>Microlunatus</taxon>
    </lineage>
</organism>
<evidence type="ECO:0000256" key="1">
    <source>
        <dbReference type="ARBA" id="ARBA00001942"/>
    </source>
</evidence>
<dbReference type="Gene3D" id="2.20.25.90">
    <property type="entry name" value="ADC-like domains"/>
    <property type="match status" value="1"/>
</dbReference>
<keyword evidence="3" id="KW-0500">Molybdenum</keyword>
<dbReference type="InterPro" id="IPR037949">
    <property type="entry name" value="MopB_CT_Acetylene-hydratase"/>
</dbReference>
<dbReference type="InterPro" id="IPR006656">
    <property type="entry name" value="Mopterin_OxRdtase"/>
</dbReference>
<proteinExistence type="inferred from homology"/>
<dbReference type="SUPFAM" id="SSF50692">
    <property type="entry name" value="ADC-like"/>
    <property type="match status" value="1"/>
</dbReference>
<dbReference type="PANTHER" id="PTHR43742">
    <property type="entry name" value="TRIMETHYLAMINE-N-OXIDE REDUCTASE"/>
    <property type="match status" value="1"/>
</dbReference>
<dbReference type="InterPro" id="IPR006963">
    <property type="entry name" value="Mopterin_OxRdtase_4Fe-4S_dom"/>
</dbReference>
<comment type="cofactor">
    <cofactor evidence="1">
        <name>Mo-bis(molybdopterin guanine dinucleotide)</name>
        <dbReference type="ChEBI" id="CHEBI:60539"/>
    </cofactor>
</comment>
<keyword evidence="11" id="KW-1185">Reference proteome</keyword>
<evidence type="ECO:0000313" key="11">
    <source>
        <dbReference type="Proteomes" id="UP000704762"/>
    </source>
</evidence>
<dbReference type="Pfam" id="PF04879">
    <property type="entry name" value="Molybdop_Fe4S4"/>
    <property type="match status" value="1"/>
</dbReference>
<gene>
    <name evidence="10" type="ORF">JOE57_002296</name>
</gene>
<comment type="similarity">
    <text evidence="2">Belongs to the prokaryotic molybdopterin-containing oxidoreductase family.</text>
</comment>
<name>A0ABS2RK39_9ACTN</name>
<evidence type="ECO:0000256" key="5">
    <source>
        <dbReference type="ARBA" id="ARBA00023002"/>
    </source>
</evidence>
<feature type="compositionally biased region" description="Polar residues" evidence="8">
    <location>
        <begin position="774"/>
        <end position="784"/>
    </location>
</feature>
<feature type="region of interest" description="Disordered" evidence="8">
    <location>
        <begin position="774"/>
        <end position="795"/>
    </location>
</feature>
<protein>
    <submittedName>
        <fullName evidence="10">Anaerobic selenocysteine-containing dehydrogenase</fullName>
    </submittedName>
</protein>
<dbReference type="PROSITE" id="PS00490">
    <property type="entry name" value="MOLYBDOPTERIN_PROK_2"/>
    <property type="match status" value="1"/>
</dbReference>
<dbReference type="PANTHER" id="PTHR43742:SF6">
    <property type="entry name" value="OXIDOREDUCTASE YYAE-RELATED"/>
    <property type="match status" value="1"/>
</dbReference>
<dbReference type="InterPro" id="IPR006655">
    <property type="entry name" value="Mopterin_OxRdtase_prok_CS"/>
</dbReference>
<evidence type="ECO:0000313" key="10">
    <source>
        <dbReference type="EMBL" id="MBM7799375.1"/>
    </source>
</evidence>
<evidence type="ECO:0000256" key="4">
    <source>
        <dbReference type="ARBA" id="ARBA00022723"/>
    </source>
</evidence>
<keyword evidence="6" id="KW-0408">Iron</keyword>
<dbReference type="CDD" id="cd02781">
    <property type="entry name" value="MopB_CT_Acetylene-hydratase"/>
    <property type="match status" value="1"/>
</dbReference>
<accession>A0ABS2RK39</accession>
<dbReference type="SMART" id="SM00926">
    <property type="entry name" value="Molybdop_Fe4S4"/>
    <property type="match status" value="1"/>
</dbReference>